<protein>
    <submittedName>
        <fullName evidence="2">Uncharacterized protein</fullName>
    </submittedName>
</protein>
<comment type="caution">
    <text evidence="2">The sequence shown here is derived from an EMBL/GenBank/DDBJ whole genome shotgun (WGS) entry which is preliminary data.</text>
</comment>
<feature type="non-terminal residue" evidence="2">
    <location>
        <position position="1"/>
    </location>
</feature>
<gene>
    <name evidence="2" type="ORF">THAOC_23488</name>
</gene>
<name>K0RUE7_THAOC</name>
<dbReference type="Proteomes" id="UP000266841">
    <property type="component" value="Unassembled WGS sequence"/>
</dbReference>
<dbReference type="EMBL" id="AGNL01031018">
    <property type="protein sequence ID" value="EJK56595.1"/>
    <property type="molecule type" value="Genomic_DNA"/>
</dbReference>
<sequence length="111" mass="11885">NLCLDQASLAEPEAVAGAEAVDGLSVPNEKTGLPEATPPILGAVPSAFSSPADGQRANQPNQRTKDRHRGSVSDGNGGHGGFLWCVEEETEQPATPRRRRRRCSCRRHCLL</sequence>
<proteinExistence type="predicted"/>
<evidence type="ECO:0000313" key="3">
    <source>
        <dbReference type="Proteomes" id="UP000266841"/>
    </source>
</evidence>
<evidence type="ECO:0000313" key="2">
    <source>
        <dbReference type="EMBL" id="EJK56595.1"/>
    </source>
</evidence>
<accession>K0RUE7</accession>
<feature type="region of interest" description="Disordered" evidence="1">
    <location>
        <begin position="17"/>
        <end position="82"/>
    </location>
</feature>
<organism evidence="2 3">
    <name type="scientific">Thalassiosira oceanica</name>
    <name type="common">Marine diatom</name>
    <dbReference type="NCBI Taxonomy" id="159749"/>
    <lineage>
        <taxon>Eukaryota</taxon>
        <taxon>Sar</taxon>
        <taxon>Stramenopiles</taxon>
        <taxon>Ochrophyta</taxon>
        <taxon>Bacillariophyta</taxon>
        <taxon>Coscinodiscophyceae</taxon>
        <taxon>Thalassiosirophycidae</taxon>
        <taxon>Thalassiosirales</taxon>
        <taxon>Thalassiosiraceae</taxon>
        <taxon>Thalassiosira</taxon>
    </lineage>
</organism>
<keyword evidence="3" id="KW-1185">Reference proteome</keyword>
<reference evidence="2 3" key="1">
    <citation type="journal article" date="2012" name="Genome Biol.">
        <title>Genome and low-iron response of an oceanic diatom adapted to chronic iron limitation.</title>
        <authorList>
            <person name="Lommer M."/>
            <person name="Specht M."/>
            <person name="Roy A.S."/>
            <person name="Kraemer L."/>
            <person name="Andreson R."/>
            <person name="Gutowska M.A."/>
            <person name="Wolf J."/>
            <person name="Bergner S.V."/>
            <person name="Schilhabel M.B."/>
            <person name="Klostermeier U.C."/>
            <person name="Beiko R.G."/>
            <person name="Rosenstiel P."/>
            <person name="Hippler M."/>
            <person name="Laroche J."/>
        </authorList>
    </citation>
    <scope>NUCLEOTIDE SEQUENCE [LARGE SCALE GENOMIC DNA]</scope>
    <source>
        <strain evidence="2 3">CCMP1005</strain>
    </source>
</reference>
<dbReference type="AlphaFoldDB" id="K0RUE7"/>
<evidence type="ECO:0000256" key="1">
    <source>
        <dbReference type="SAM" id="MobiDB-lite"/>
    </source>
</evidence>